<organism evidence="1">
    <name type="scientific">Blautia glucerasea</name>
    <dbReference type="NCBI Taxonomy" id="536633"/>
    <lineage>
        <taxon>Bacteria</taxon>
        <taxon>Bacillati</taxon>
        <taxon>Bacillota</taxon>
        <taxon>Clostridia</taxon>
        <taxon>Lachnospirales</taxon>
        <taxon>Lachnospiraceae</taxon>
        <taxon>Blautia</taxon>
    </lineage>
</organism>
<dbReference type="EMBL" id="CACRST010000010">
    <property type="protein sequence ID" value="VYS93929.1"/>
    <property type="molecule type" value="Genomic_DNA"/>
</dbReference>
<name>A0A6N2SLI1_9FIRM</name>
<accession>A0A6N2SLI1</accession>
<sequence length="51" mass="5979">MNYVMMLILFFLLQSFVLFCCLAAGNDPVSQAVSDMEQMEYIKNWLEKHES</sequence>
<proteinExistence type="predicted"/>
<dbReference type="RefSeq" id="WP_297883683.1">
    <property type="nucleotide sequence ID" value="NZ_CACRST010000010.1"/>
</dbReference>
<reference evidence="1" key="1">
    <citation type="submission" date="2019-11" db="EMBL/GenBank/DDBJ databases">
        <authorList>
            <person name="Feng L."/>
        </authorList>
    </citation>
    <scope>NUCLEOTIDE SEQUENCE</scope>
    <source>
        <strain evidence="1">BgluceraseaLFYP119</strain>
    </source>
</reference>
<protein>
    <submittedName>
        <fullName evidence="1">Uncharacterized protein</fullName>
    </submittedName>
</protein>
<dbReference type="AlphaFoldDB" id="A0A6N2SLI1"/>
<gene>
    <name evidence="1" type="ORF">BGLFYP119_01189</name>
</gene>
<evidence type="ECO:0000313" key="1">
    <source>
        <dbReference type="EMBL" id="VYS93929.1"/>
    </source>
</evidence>